<dbReference type="STRING" id="331648.BST97_14245"/>
<reference evidence="2 3" key="1">
    <citation type="submission" date="2016-11" db="EMBL/GenBank/DDBJ databases">
        <title>Trade-off between light-utilization and light-protection in marine flavobacteria.</title>
        <authorList>
            <person name="Kumagai Y."/>
        </authorList>
    </citation>
    <scope>NUCLEOTIDE SEQUENCE [LARGE SCALE GENOMIC DNA]</scope>
    <source>
        <strain evidence="2 3">JCM 13191</strain>
    </source>
</reference>
<dbReference type="OrthoDB" id="1451701at2"/>
<evidence type="ECO:0000256" key="1">
    <source>
        <dbReference type="SAM" id="Phobius"/>
    </source>
</evidence>
<proteinExistence type="predicted"/>
<evidence type="ECO:0000313" key="2">
    <source>
        <dbReference type="EMBL" id="ARN79054.1"/>
    </source>
</evidence>
<dbReference type="RefSeq" id="WP_085767859.1">
    <property type="nucleotide sequence ID" value="NZ_CP019344.1"/>
</dbReference>
<keyword evidence="3" id="KW-1185">Reference proteome</keyword>
<dbReference type="Proteomes" id="UP000193431">
    <property type="component" value="Chromosome"/>
</dbReference>
<protein>
    <recommendedName>
        <fullName evidence="4">Hydrolase</fullName>
    </recommendedName>
</protein>
<dbReference type="AlphaFoldDB" id="A0A1W6MN67"/>
<sequence>MRKHLYLYLFIFASLIALVFYINGRKYQEKLEQQVAELREDIEENKQQSGSTESSLPTTGVEHPFTLAFNPEAEEYLYDMDLTTQEVEQQVMDKLLELNLNEGGNPLIPYTGAGRGFQISNSFLVNHKWVLVNFYDGDQWGEAMIQYDIDADKNVELSTIKALLYLN</sequence>
<feature type="transmembrane region" description="Helical" evidence="1">
    <location>
        <begin position="6"/>
        <end position="24"/>
    </location>
</feature>
<dbReference type="EMBL" id="CP019344">
    <property type="protein sequence ID" value="ARN79054.1"/>
    <property type="molecule type" value="Genomic_DNA"/>
</dbReference>
<accession>A0A1W6MN67</accession>
<gene>
    <name evidence="2" type="ORF">BST97_14245</name>
</gene>
<organism evidence="2 3">
    <name type="scientific">Nonlabens spongiae</name>
    <dbReference type="NCBI Taxonomy" id="331648"/>
    <lineage>
        <taxon>Bacteria</taxon>
        <taxon>Pseudomonadati</taxon>
        <taxon>Bacteroidota</taxon>
        <taxon>Flavobacteriia</taxon>
        <taxon>Flavobacteriales</taxon>
        <taxon>Flavobacteriaceae</taxon>
        <taxon>Nonlabens</taxon>
    </lineage>
</organism>
<evidence type="ECO:0000313" key="3">
    <source>
        <dbReference type="Proteomes" id="UP000193431"/>
    </source>
</evidence>
<keyword evidence="1" id="KW-0812">Transmembrane</keyword>
<name>A0A1W6MN67_9FLAO</name>
<keyword evidence="1" id="KW-1133">Transmembrane helix</keyword>
<evidence type="ECO:0008006" key="4">
    <source>
        <dbReference type="Google" id="ProtNLM"/>
    </source>
</evidence>
<keyword evidence="1" id="KW-0472">Membrane</keyword>